<gene>
    <name evidence="12" type="ORF">AKJ09_02870</name>
</gene>
<evidence type="ECO:0000256" key="3">
    <source>
        <dbReference type="ARBA" id="ARBA00022741"/>
    </source>
</evidence>
<feature type="domain" description="Mur ligase N-terminal catalytic" evidence="9">
    <location>
        <begin position="3"/>
        <end position="98"/>
    </location>
</feature>
<dbReference type="InterPro" id="IPR000713">
    <property type="entry name" value="Mur_ligase_N"/>
</dbReference>
<dbReference type="GO" id="GO:0016881">
    <property type="term" value="F:acid-amino acid ligase activity"/>
    <property type="evidence" value="ECO:0007669"/>
    <property type="project" value="InterPro"/>
</dbReference>
<evidence type="ECO:0000259" key="10">
    <source>
        <dbReference type="Pfam" id="PF02875"/>
    </source>
</evidence>
<dbReference type="PANTHER" id="PTHR43445">
    <property type="entry name" value="UDP-N-ACETYLMURAMATE--L-ALANINE LIGASE-RELATED"/>
    <property type="match status" value="1"/>
</dbReference>
<dbReference type="SUPFAM" id="SSF53244">
    <property type="entry name" value="MurD-like peptide ligases, peptide-binding domain"/>
    <property type="match status" value="1"/>
</dbReference>
<dbReference type="InterPro" id="IPR036565">
    <property type="entry name" value="Mur-like_cat_sf"/>
</dbReference>
<dbReference type="KEGG" id="llu:AKJ09_02870"/>
<dbReference type="SUPFAM" id="SSF51984">
    <property type="entry name" value="MurCD N-terminal domain"/>
    <property type="match status" value="1"/>
</dbReference>
<keyword evidence="6" id="KW-0573">Peptidoglycan synthesis</keyword>
<dbReference type="InterPro" id="IPR004101">
    <property type="entry name" value="Mur_ligase_C"/>
</dbReference>
<dbReference type="OrthoDB" id="9804126at2"/>
<evidence type="ECO:0000259" key="11">
    <source>
        <dbReference type="Pfam" id="PF08245"/>
    </source>
</evidence>
<dbReference type="AlphaFoldDB" id="A0A0K1PS74"/>
<evidence type="ECO:0000256" key="5">
    <source>
        <dbReference type="ARBA" id="ARBA00022960"/>
    </source>
</evidence>
<dbReference type="Pfam" id="PF08245">
    <property type="entry name" value="Mur_ligase_M"/>
    <property type="match status" value="1"/>
</dbReference>
<evidence type="ECO:0000256" key="8">
    <source>
        <dbReference type="ARBA" id="ARBA00023316"/>
    </source>
</evidence>
<keyword evidence="13" id="KW-1185">Reference proteome</keyword>
<evidence type="ECO:0000256" key="7">
    <source>
        <dbReference type="ARBA" id="ARBA00023306"/>
    </source>
</evidence>
<name>A0A0K1PS74_9BACT</name>
<proteinExistence type="predicted"/>
<evidence type="ECO:0000256" key="4">
    <source>
        <dbReference type="ARBA" id="ARBA00022840"/>
    </source>
</evidence>
<evidence type="ECO:0000259" key="9">
    <source>
        <dbReference type="Pfam" id="PF01225"/>
    </source>
</evidence>
<dbReference type="Pfam" id="PF01225">
    <property type="entry name" value="Mur_ligase"/>
    <property type="match status" value="1"/>
</dbReference>
<keyword evidence="2" id="KW-0132">Cell division</keyword>
<dbReference type="STRING" id="1391654.AKJ09_02870"/>
<sequence length="490" mass="51795">MRVHLIGVSGTGMGQLAMLLRDAGHDVSGSDMSFDPPMGPALEAAGIRCLPGYKAENIDAGYDLVVVGNAIRRDNVEAVRTDELGVAKTSMSGALREHFLVGRRPLVVTGTHGKTTTSAMCAWILAQAGLEPGFFIGGLPKNFPSGASIGSTKRKLGGMGGARMGKPAPFVVEGDEYDAVYWNKQPKFFDYVGVGSDDVAILTSIEHDHIDIYPSADVYEAQFAAMIDKLPPDGLIAADARDARARKLVSSRAKSRVAFYGLDGDETGDVTPTWFGALVAPDPVTGAQPFDLYAGGSYCGRFALKVPGAHNVRNAVGAIAACAEGFGVGVATARTALAAFEGVRRRQDLLGRPGGIAVYDDFAHHPTAVDETLRALKSREPNGRLWAIFEPRSATACRSLHQNEYATAFRAADRVLFAPLGRTNIPEAERLDVDKLAREIGESAEAMPTVDAIVARITEQAAPGDTIALLSNGAFGGIHAKLLSTLASRS</sequence>
<evidence type="ECO:0000256" key="6">
    <source>
        <dbReference type="ARBA" id="ARBA00022984"/>
    </source>
</evidence>
<dbReference type="Gene3D" id="3.40.1190.10">
    <property type="entry name" value="Mur-like, catalytic domain"/>
    <property type="match status" value="1"/>
</dbReference>
<dbReference type="InterPro" id="IPR036615">
    <property type="entry name" value="Mur_ligase_C_dom_sf"/>
</dbReference>
<dbReference type="Gene3D" id="3.40.50.720">
    <property type="entry name" value="NAD(P)-binding Rossmann-like Domain"/>
    <property type="match status" value="1"/>
</dbReference>
<keyword evidence="1 12" id="KW-0436">Ligase</keyword>
<dbReference type="GO" id="GO:0051301">
    <property type="term" value="P:cell division"/>
    <property type="evidence" value="ECO:0007669"/>
    <property type="project" value="UniProtKB-KW"/>
</dbReference>
<dbReference type="InterPro" id="IPR013221">
    <property type="entry name" value="Mur_ligase_cen"/>
</dbReference>
<keyword evidence="3" id="KW-0547">Nucleotide-binding</keyword>
<keyword evidence="7" id="KW-0131">Cell cycle</keyword>
<evidence type="ECO:0000313" key="12">
    <source>
        <dbReference type="EMBL" id="AKU96206.1"/>
    </source>
</evidence>
<evidence type="ECO:0000256" key="2">
    <source>
        <dbReference type="ARBA" id="ARBA00022618"/>
    </source>
</evidence>
<dbReference type="SUPFAM" id="SSF53623">
    <property type="entry name" value="MurD-like peptide ligases, catalytic domain"/>
    <property type="match status" value="1"/>
</dbReference>
<protein>
    <submittedName>
        <fullName evidence="12">UDP-N-acetylmuramate:L-alanyl-gamma-D-glutamyl-meso-diaminopimelate ligase</fullName>
    </submittedName>
</protein>
<keyword evidence="4" id="KW-0067">ATP-binding</keyword>
<accession>A0A0K1PS74</accession>
<dbReference type="Proteomes" id="UP000064967">
    <property type="component" value="Chromosome"/>
</dbReference>
<dbReference type="GO" id="GO:0008360">
    <property type="term" value="P:regulation of cell shape"/>
    <property type="evidence" value="ECO:0007669"/>
    <property type="project" value="UniProtKB-KW"/>
</dbReference>
<dbReference type="Pfam" id="PF02875">
    <property type="entry name" value="Mur_ligase_C"/>
    <property type="match status" value="1"/>
</dbReference>
<evidence type="ECO:0000313" key="13">
    <source>
        <dbReference type="Proteomes" id="UP000064967"/>
    </source>
</evidence>
<organism evidence="12 13">
    <name type="scientific">Labilithrix luteola</name>
    <dbReference type="NCBI Taxonomy" id="1391654"/>
    <lineage>
        <taxon>Bacteria</taxon>
        <taxon>Pseudomonadati</taxon>
        <taxon>Myxococcota</taxon>
        <taxon>Polyangia</taxon>
        <taxon>Polyangiales</taxon>
        <taxon>Labilitrichaceae</taxon>
        <taxon>Labilithrix</taxon>
    </lineage>
</organism>
<keyword evidence="8" id="KW-0961">Cell wall biogenesis/degradation</keyword>
<evidence type="ECO:0000256" key="1">
    <source>
        <dbReference type="ARBA" id="ARBA00022598"/>
    </source>
</evidence>
<dbReference type="PANTHER" id="PTHR43445:SF5">
    <property type="entry name" value="UDP-N-ACETYLMURAMATE--L-ALANYL-GAMMA-D-GLUTAMYL-MESO-2,6-DIAMINOHEPTANDIOATE LIGASE"/>
    <property type="match status" value="1"/>
</dbReference>
<dbReference type="InterPro" id="IPR050061">
    <property type="entry name" value="MurCDEF_pg_biosynth"/>
</dbReference>
<dbReference type="GO" id="GO:0071555">
    <property type="term" value="P:cell wall organization"/>
    <property type="evidence" value="ECO:0007669"/>
    <property type="project" value="UniProtKB-KW"/>
</dbReference>
<reference evidence="12 13" key="1">
    <citation type="submission" date="2015-08" db="EMBL/GenBank/DDBJ databases">
        <authorList>
            <person name="Babu N.S."/>
            <person name="Beckwith C.J."/>
            <person name="Beseler K.G."/>
            <person name="Brison A."/>
            <person name="Carone J.V."/>
            <person name="Caskin T.P."/>
            <person name="Diamond M."/>
            <person name="Durham M.E."/>
            <person name="Foxe J.M."/>
            <person name="Go M."/>
            <person name="Henderson B.A."/>
            <person name="Jones I.B."/>
            <person name="McGettigan J.A."/>
            <person name="Micheletti S.J."/>
            <person name="Nasrallah M.E."/>
            <person name="Ortiz D."/>
            <person name="Piller C.R."/>
            <person name="Privatt S.R."/>
            <person name="Schneider S.L."/>
            <person name="Sharp S."/>
            <person name="Smith T.C."/>
            <person name="Stanton J.D."/>
            <person name="Ullery H.E."/>
            <person name="Wilson R.J."/>
            <person name="Serrano M.G."/>
            <person name="Buck G."/>
            <person name="Lee V."/>
            <person name="Wang Y."/>
            <person name="Carvalho R."/>
            <person name="Voegtly L."/>
            <person name="Shi R."/>
            <person name="Duckworth R."/>
            <person name="Johnson A."/>
            <person name="Loviza R."/>
            <person name="Walstead R."/>
            <person name="Shah Z."/>
            <person name="Kiflezghi M."/>
            <person name="Wade K."/>
            <person name="Ball S.L."/>
            <person name="Bradley K.W."/>
            <person name="Asai D.J."/>
            <person name="Bowman C.A."/>
            <person name="Russell D.A."/>
            <person name="Pope W.H."/>
            <person name="Jacobs-Sera D."/>
            <person name="Hendrix R.W."/>
            <person name="Hatfull G.F."/>
        </authorList>
    </citation>
    <scope>NUCLEOTIDE SEQUENCE [LARGE SCALE GENOMIC DNA]</scope>
    <source>
        <strain evidence="12 13">DSM 27648</strain>
    </source>
</reference>
<keyword evidence="5" id="KW-0133">Cell shape</keyword>
<feature type="domain" description="Mur ligase central" evidence="11">
    <location>
        <begin position="198"/>
        <end position="322"/>
    </location>
</feature>
<dbReference type="GO" id="GO:0009252">
    <property type="term" value="P:peptidoglycan biosynthetic process"/>
    <property type="evidence" value="ECO:0007669"/>
    <property type="project" value="UniProtKB-KW"/>
</dbReference>
<dbReference type="EMBL" id="CP012333">
    <property type="protein sequence ID" value="AKU96206.1"/>
    <property type="molecule type" value="Genomic_DNA"/>
</dbReference>
<dbReference type="PATRIC" id="fig|1391654.3.peg.2903"/>
<dbReference type="GO" id="GO:0005524">
    <property type="term" value="F:ATP binding"/>
    <property type="evidence" value="ECO:0007669"/>
    <property type="project" value="UniProtKB-KW"/>
</dbReference>
<feature type="domain" description="Mur ligase C-terminal" evidence="10">
    <location>
        <begin position="345"/>
        <end position="472"/>
    </location>
</feature>
<dbReference type="Gene3D" id="3.90.190.20">
    <property type="entry name" value="Mur ligase, C-terminal domain"/>
    <property type="match status" value="1"/>
</dbReference>